<reference evidence="1 2" key="1">
    <citation type="journal article" date="2021" name="Front. Genet.">
        <title>Chromosome-Level Genome Assembly Reveals Significant Gene Expansion in the Toll and IMD Signaling Pathways of Dendrolimus kikuchii.</title>
        <authorList>
            <person name="Zhou J."/>
            <person name="Wu P."/>
            <person name="Xiong Z."/>
            <person name="Liu N."/>
            <person name="Zhao N."/>
            <person name="Ji M."/>
            <person name="Qiu Y."/>
            <person name="Yang B."/>
        </authorList>
    </citation>
    <scope>NUCLEOTIDE SEQUENCE [LARGE SCALE GENOMIC DNA]</scope>
    <source>
        <strain evidence="1">Ann1</strain>
    </source>
</reference>
<gene>
    <name evidence="1" type="ORF">K1T71_009875</name>
</gene>
<keyword evidence="2" id="KW-1185">Reference proteome</keyword>
<dbReference type="EMBL" id="CM034403">
    <property type="protein sequence ID" value="KAJ0174767.1"/>
    <property type="molecule type" value="Genomic_DNA"/>
</dbReference>
<accession>A0ACC1CT31</accession>
<organism evidence="1 2">
    <name type="scientific">Dendrolimus kikuchii</name>
    <dbReference type="NCBI Taxonomy" id="765133"/>
    <lineage>
        <taxon>Eukaryota</taxon>
        <taxon>Metazoa</taxon>
        <taxon>Ecdysozoa</taxon>
        <taxon>Arthropoda</taxon>
        <taxon>Hexapoda</taxon>
        <taxon>Insecta</taxon>
        <taxon>Pterygota</taxon>
        <taxon>Neoptera</taxon>
        <taxon>Endopterygota</taxon>
        <taxon>Lepidoptera</taxon>
        <taxon>Glossata</taxon>
        <taxon>Ditrysia</taxon>
        <taxon>Bombycoidea</taxon>
        <taxon>Lasiocampidae</taxon>
        <taxon>Dendrolimus</taxon>
    </lineage>
</organism>
<evidence type="ECO:0000313" key="1">
    <source>
        <dbReference type="EMBL" id="KAJ0174767.1"/>
    </source>
</evidence>
<proteinExistence type="predicted"/>
<evidence type="ECO:0000313" key="2">
    <source>
        <dbReference type="Proteomes" id="UP000824533"/>
    </source>
</evidence>
<sequence>MKVGFLTFVQNKIDVLDEISITQICATNFSEIEIETGKNVLFESCGSGQRNVQRKGDDKKKKNIKDVIRLLKEVDPDMQPIFVAKDLNRLPPVTFDYIDVTRLLKEITALRAEVTDLQLKVTEEVTDLRNSLNSSAEMITSRSNAEINKSKTPPPVIVPLSTQELSEGDDIVYTPTYRDIAKDGRMQQAKMICKRRVHTNENRVQERTTHDSTNLRNTSNNDEEEFKVVSYKKPRKQQNLRGTLLTSSKIQAAQSHCAIYVSRINKSVTEVDIREHIKEMGQECIGIHMLKQKRETNFNSFKVTILSSKIETFLDTGFWPVGVVYRRFRERSN</sequence>
<name>A0ACC1CT31_9NEOP</name>
<dbReference type="Proteomes" id="UP000824533">
    <property type="component" value="Linkage Group LG17"/>
</dbReference>
<protein>
    <submittedName>
        <fullName evidence="1">Uncharacterized protein</fullName>
    </submittedName>
</protein>
<comment type="caution">
    <text evidence="1">The sequence shown here is derived from an EMBL/GenBank/DDBJ whole genome shotgun (WGS) entry which is preliminary data.</text>
</comment>